<dbReference type="Pfam" id="PF00536">
    <property type="entry name" value="SAM_1"/>
    <property type="match status" value="1"/>
</dbReference>
<evidence type="ECO:0000259" key="15">
    <source>
        <dbReference type="PROSITE" id="PS50105"/>
    </source>
</evidence>
<feature type="domain" description="Fibronectin type-III" evidence="16">
    <location>
        <begin position="440"/>
        <end position="530"/>
    </location>
</feature>
<evidence type="ECO:0000313" key="19">
    <source>
        <dbReference type="Proteomes" id="UP001217089"/>
    </source>
</evidence>
<dbReference type="InterPro" id="IPR000719">
    <property type="entry name" value="Prot_kinase_dom"/>
</dbReference>
<accession>A0ABQ9FUE5</accession>
<dbReference type="Gene3D" id="3.30.200.20">
    <property type="entry name" value="Phosphorylase Kinase, domain 1"/>
    <property type="match status" value="1"/>
</dbReference>
<dbReference type="PROSITE" id="PS50853">
    <property type="entry name" value="FN3"/>
    <property type="match status" value="2"/>
</dbReference>
<dbReference type="InterPro" id="IPR013783">
    <property type="entry name" value="Ig-like_fold"/>
</dbReference>
<keyword evidence="6" id="KW-0547">Nucleotide-binding</keyword>
<dbReference type="Pfam" id="PF01404">
    <property type="entry name" value="Ephrin_lbd"/>
    <property type="match status" value="1"/>
</dbReference>
<dbReference type="Pfam" id="PF07714">
    <property type="entry name" value="PK_Tyr_Ser-Thr"/>
    <property type="match status" value="1"/>
</dbReference>
<evidence type="ECO:0000256" key="9">
    <source>
        <dbReference type="ARBA" id="ARBA00022989"/>
    </source>
</evidence>
<dbReference type="SUPFAM" id="SSF47769">
    <property type="entry name" value="SAM/Pointed domain"/>
    <property type="match status" value="1"/>
</dbReference>
<evidence type="ECO:0000256" key="10">
    <source>
        <dbReference type="ARBA" id="ARBA00023136"/>
    </source>
</evidence>
<name>A0ABQ9FUE5_TEGGR</name>
<dbReference type="SMART" id="SM00060">
    <property type="entry name" value="FN3"/>
    <property type="match status" value="2"/>
</dbReference>
<keyword evidence="5" id="KW-0677">Repeat</keyword>
<dbReference type="InterPro" id="IPR011641">
    <property type="entry name" value="Tyr-kin_ephrin_A/B_rcpt-like"/>
</dbReference>
<keyword evidence="4 13" id="KW-0812">Transmembrane</keyword>
<dbReference type="Gene3D" id="1.10.510.10">
    <property type="entry name" value="Transferase(Phosphotransferase) domain 1"/>
    <property type="match status" value="1"/>
</dbReference>
<evidence type="ECO:0000256" key="1">
    <source>
        <dbReference type="ARBA" id="ARBA00004479"/>
    </source>
</evidence>
<dbReference type="InterPro" id="IPR036116">
    <property type="entry name" value="FN3_sf"/>
</dbReference>
<dbReference type="PANTHER" id="PTHR46877:SF14">
    <property type="entry name" value="RECEPTOR PROTEIN-TYROSINE KINASE"/>
    <property type="match status" value="1"/>
</dbReference>
<dbReference type="InterPro" id="IPR001660">
    <property type="entry name" value="SAM"/>
</dbReference>
<keyword evidence="12" id="KW-0675">Receptor</keyword>
<feature type="domain" description="Protein kinase" evidence="14">
    <location>
        <begin position="508"/>
        <end position="845"/>
    </location>
</feature>
<evidence type="ECO:0000256" key="13">
    <source>
        <dbReference type="SAM" id="Phobius"/>
    </source>
</evidence>
<organism evidence="18 19">
    <name type="scientific">Tegillarca granosa</name>
    <name type="common">Malaysian cockle</name>
    <name type="synonym">Anadara granosa</name>
    <dbReference type="NCBI Taxonomy" id="220873"/>
    <lineage>
        <taxon>Eukaryota</taxon>
        <taxon>Metazoa</taxon>
        <taxon>Spiralia</taxon>
        <taxon>Lophotrochozoa</taxon>
        <taxon>Mollusca</taxon>
        <taxon>Bivalvia</taxon>
        <taxon>Autobranchia</taxon>
        <taxon>Pteriomorphia</taxon>
        <taxon>Arcoida</taxon>
        <taxon>Arcoidea</taxon>
        <taxon>Arcidae</taxon>
        <taxon>Tegillarca</taxon>
    </lineage>
</organism>
<dbReference type="InterPro" id="IPR013761">
    <property type="entry name" value="SAM/pointed_sf"/>
</dbReference>
<evidence type="ECO:0000256" key="8">
    <source>
        <dbReference type="ARBA" id="ARBA00022840"/>
    </source>
</evidence>
<feature type="domain" description="Fibronectin type-III" evidence="16">
    <location>
        <begin position="338"/>
        <end position="437"/>
    </location>
</feature>
<dbReference type="CDD" id="cd09488">
    <property type="entry name" value="SAM_EPH-R"/>
    <property type="match status" value="1"/>
</dbReference>
<evidence type="ECO:0000256" key="2">
    <source>
        <dbReference type="ARBA" id="ARBA00011902"/>
    </source>
</evidence>
<evidence type="ECO:0000259" key="17">
    <source>
        <dbReference type="PROSITE" id="PS51550"/>
    </source>
</evidence>
<dbReference type="Gene3D" id="2.10.50.10">
    <property type="entry name" value="Tumor Necrosis Factor Receptor, subunit A, domain 2"/>
    <property type="match status" value="1"/>
</dbReference>
<feature type="domain" description="Eph LBD" evidence="17">
    <location>
        <begin position="28"/>
        <end position="215"/>
    </location>
</feature>
<dbReference type="Pfam" id="PF25599">
    <property type="entry name" value="Ephrin_CRD"/>
    <property type="match status" value="1"/>
</dbReference>
<dbReference type="Gene3D" id="2.60.40.1770">
    <property type="entry name" value="ephrin a2 ectodomain"/>
    <property type="match status" value="1"/>
</dbReference>
<evidence type="ECO:0000313" key="18">
    <source>
        <dbReference type="EMBL" id="KAJ8319751.1"/>
    </source>
</evidence>
<dbReference type="Gene3D" id="1.10.150.50">
    <property type="entry name" value="Transcription Factor, Ets-1"/>
    <property type="match status" value="1"/>
</dbReference>
<comment type="subcellular location">
    <subcellularLocation>
        <location evidence="1">Membrane</location>
        <topology evidence="1">Single-pass type I membrane protein</topology>
    </subcellularLocation>
</comment>
<feature type="domain" description="SAM" evidence="15">
    <location>
        <begin position="874"/>
        <end position="938"/>
    </location>
</feature>
<dbReference type="SUPFAM" id="SSF49785">
    <property type="entry name" value="Galactose-binding domain-like"/>
    <property type="match status" value="1"/>
</dbReference>
<dbReference type="InterPro" id="IPR050449">
    <property type="entry name" value="Ephrin_rcpt_TKs"/>
</dbReference>
<evidence type="ECO:0000256" key="3">
    <source>
        <dbReference type="ARBA" id="ARBA00022679"/>
    </source>
</evidence>
<dbReference type="EC" id="2.7.10.1" evidence="2"/>
<dbReference type="EMBL" id="JARBDR010000141">
    <property type="protein sequence ID" value="KAJ8319751.1"/>
    <property type="molecule type" value="Genomic_DNA"/>
</dbReference>
<dbReference type="Pfam" id="PF14575">
    <property type="entry name" value="EphA2_TM"/>
    <property type="match status" value="1"/>
</dbReference>
<dbReference type="SMART" id="SM00454">
    <property type="entry name" value="SAM"/>
    <property type="match status" value="1"/>
</dbReference>
<dbReference type="PROSITE" id="PS50105">
    <property type="entry name" value="SAM_DOMAIN"/>
    <property type="match status" value="1"/>
</dbReference>
<comment type="caution">
    <text evidence="18">The sequence shown here is derived from an EMBL/GenBank/DDBJ whole genome shotgun (WGS) entry which is preliminary data.</text>
</comment>
<dbReference type="InterPro" id="IPR003961">
    <property type="entry name" value="FN3_dom"/>
</dbReference>
<proteinExistence type="predicted"/>
<dbReference type="InterPro" id="IPR001090">
    <property type="entry name" value="Ephrin_rcpt_lig-bd_dom"/>
</dbReference>
<dbReference type="Pfam" id="PF07699">
    <property type="entry name" value="Ephrin_rec_like"/>
    <property type="match status" value="1"/>
</dbReference>
<evidence type="ECO:0000259" key="16">
    <source>
        <dbReference type="PROSITE" id="PS50853"/>
    </source>
</evidence>
<dbReference type="CDD" id="cd00063">
    <property type="entry name" value="FN3"/>
    <property type="match status" value="2"/>
</dbReference>
<dbReference type="SMART" id="SM00219">
    <property type="entry name" value="TyrKc"/>
    <property type="match status" value="1"/>
</dbReference>
<dbReference type="InterPro" id="IPR011009">
    <property type="entry name" value="Kinase-like_dom_sf"/>
</dbReference>
<dbReference type="PROSITE" id="PS00109">
    <property type="entry name" value="PROTEIN_KINASE_TYR"/>
    <property type="match status" value="1"/>
</dbReference>
<dbReference type="PRINTS" id="PR00109">
    <property type="entry name" value="TYRKINASE"/>
</dbReference>
<dbReference type="InterPro" id="IPR016257">
    <property type="entry name" value="Tyr_kinase_ephrin_rcpt"/>
</dbReference>
<evidence type="ECO:0000256" key="7">
    <source>
        <dbReference type="ARBA" id="ARBA00022777"/>
    </source>
</evidence>
<feature type="transmembrane region" description="Helical" evidence="13">
    <location>
        <begin position="542"/>
        <end position="567"/>
    </location>
</feature>
<dbReference type="SMART" id="SM01411">
    <property type="entry name" value="Ephrin_rec_like"/>
    <property type="match status" value="1"/>
</dbReference>
<keyword evidence="3" id="KW-0808">Transferase</keyword>
<evidence type="ECO:0000256" key="11">
    <source>
        <dbReference type="ARBA" id="ARBA00023137"/>
    </source>
</evidence>
<dbReference type="SUPFAM" id="SSF49265">
    <property type="entry name" value="Fibronectin type III"/>
    <property type="match status" value="1"/>
</dbReference>
<keyword evidence="7" id="KW-0418">Kinase</keyword>
<keyword evidence="9 13" id="KW-1133">Transmembrane helix</keyword>
<dbReference type="InterPro" id="IPR027936">
    <property type="entry name" value="Eph_TM"/>
</dbReference>
<dbReference type="Gene3D" id="2.60.120.260">
    <property type="entry name" value="Galactose-binding domain-like"/>
    <property type="match status" value="1"/>
</dbReference>
<dbReference type="InterPro" id="IPR009030">
    <property type="entry name" value="Growth_fac_rcpt_cys_sf"/>
</dbReference>
<evidence type="ECO:0000256" key="6">
    <source>
        <dbReference type="ARBA" id="ARBA00022741"/>
    </source>
</evidence>
<evidence type="ECO:0000259" key="14">
    <source>
        <dbReference type="PROSITE" id="PS50011"/>
    </source>
</evidence>
<dbReference type="Gene3D" id="2.60.40.10">
    <property type="entry name" value="Immunoglobulins"/>
    <property type="match status" value="2"/>
</dbReference>
<dbReference type="InterPro" id="IPR001245">
    <property type="entry name" value="Ser-Thr/Tyr_kinase_cat_dom"/>
</dbReference>
<evidence type="ECO:0000256" key="12">
    <source>
        <dbReference type="ARBA" id="ARBA00023170"/>
    </source>
</evidence>
<dbReference type="Proteomes" id="UP001217089">
    <property type="component" value="Unassembled WGS sequence"/>
</dbReference>
<dbReference type="PROSITE" id="PS50011">
    <property type="entry name" value="PROTEIN_KINASE_DOM"/>
    <property type="match status" value="1"/>
</dbReference>
<dbReference type="Pfam" id="PF00041">
    <property type="entry name" value="fn3"/>
    <property type="match status" value="2"/>
</dbReference>
<dbReference type="PIRSF" id="PIRSF000666">
    <property type="entry name" value="TyrPK_ephrin_receptor"/>
    <property type="match status" value="1"/>
</dbReference>
<dbReference type="PROSITE" id="PS51550">
    <property type="entry name" value="EPH_LBD"/>
    <property type="match status" value="1"/>
</dbReference>
<dbReference type="SUPFAM" id="SSF56112">
    <property type="entry name" value="Protein kinase-like (PK-like)"/>
    <property type="match status" value="1"/>
</dbReference>
<keyword evidence="11" id="KW-0829">Tyrosine-protein kinase</keyword>
<dbReference type="PANTHER" id="PTHR46877">
    <property type="entry name" value="EPH RECEPTOR A5"/>
    <property type="match status" value="1"/>
</dbReference>
<dbReference type="InterPro" id="IPR008266">
    <property type="entry name" value="Tyr_kinase_AS"/>
</dbReference>
<keyword evidence="10 13" id="KW-0472">Membrane</keyword>
<gene>
    <name evidence="18" type="ORF">KUTeg_001338</name>
</gene>
<reference evidence="18 19" key="1">
    <citation type="submission" date="2022-12" db="EMBL/GenBank/DDBJ databases">
        <title>Chromosome-level genome of Tegillarca granosa.</title>
        <authorList>
            <person name="Kim J."/>
        </authorList>
    </citation>
    <scope>NUCLEOTIDE SEQUENCE [LARGE SCALE GENOMIC DNA]</scope>
    <source>
        <strain evidence="18">Teg-2019</strain>
        <tissue evidence="18">Adductor muscle</tissue>
    </source>
</reference>
<protein>
    <recommendedName>
        <fullName evidence="2">receptor protein-tyrosine kinase</fullName>
        <ecNumber evidence="2">2.7.10.1</ecNumber>
    </recommendedName>
</protein>
<dbReference type="InterPro" id="IPR020635">
    <property type="entry name" value="Tyr_kinase_cat_dom"/>
</dbReference>
<evidence type="ECO:0000256" key="4">
    <source>
        <dbReference type="ARBA" id="ARBA00022692"/>
    </source>
</evidence>
<evidence type="ECO:0000256" key="5">
    <source>
        <dbReference type="ARBA" id="ARBA00022737"/>
    </source>
</evidence>
<dbReference type="InterPro" id="IPR008979">
    <property type="entry name" value="Galactose-bd-like_sf"/>
</dbReference>
<keyword evidence="19" id="KW-1185">Reference proteome</keyword>
<sequence length="952" mass="107785">MAVRWPVRISVQVLVIYFILPTIVICQREVTLLDTTTSSRLEWSTHKNGDPDSQNLGWREGSFSENGTPIRVYSSCSVVSQGVDNWLRTPYIPRGDANSLHIKLRFSMRKCVKHNNLNNIQACKETFKLYYYEADSDIANEMMPTWDGMTYQLIDIIAAKELYTDASEIKLNTVKKEVPLARGLGGVYFAFQDTGACVALISIQVYYVLCENTTINYAFFMETPTGDGPRALEERSGVCVPNSVKKTPPTYLCKSDGTWYYPKGHCECNPGFQGQGGKRCVECQPNFYKSEYGNSSCQKCPAHSYTTVPQSVECSCLNGYYRRPDDFKNMSCTQPPSEPQNLQVIQKTYNSITLMWSKPMYDGGRSHDLTYEVECDVCGSGTVLIPGWRNFNQTSVKLTKLDPTTTYTIKIYSQNGVSEISGKERQYQQIAVITESSVATIINVRVVARGRNYFTITWDVPLDMQGLITIFEVKWSRVKEEKVYLNHTKIHNYTFKNLHLDTEYIFQVRGRTAKGWGDYSSPQRVITGDDEYVEIEAPLPSIGIIVGAVVAVVLCMAIATIMIIILLKRNRNHCSEPQKGVGECDTLHYSHVVQCPPLEPHLNGGLTMPLFQSPGSTKTYVDPHTYEDPNQAVREFTREIDSSHITIESVIGGGHPIMIVTEYMANGSLDTFLRNNDGRFTVIQLVGMMRGIASGMKYLSEMGYVHRDLAARNILVNDNLVCKVADFGLSREVDIDTTDGAYTTKGGKIPVRWTAPEAIAYRKFTSASDVWSFGVTKWEVISYGERPYWNWSNQDVIRAVEKGYRLPPPMDCPEAIHQLMLDCWQKERGNRPKFAQIVKTLDKLIRAPELLRKKAKPRPDQLMDTIIQQPQEVSHFSSVEGWLISIKMEKYIDSFLQNGYRTMEAVTTITVRDLEQLGVTLIGHQKKIMNSIQTLRAQMYGPHFQMSEGFLV</sequence>
<dbReference type="SMART" id="SM00615">
    <property type="entry name" value="EPH_lbd"/>
    <property type="match status" value="1"/>
</dbReference>
<keyword evidence="8" id="KW-0067">ATP-binding</keyword>
<dbReference type="SUPFAM" id="SSF57184">
    <property type="entry name" value="Growth factor receptor domain"/>
    <property type="match status" value="1"/>
</dbReference>